<dbReference type="InterPro" id="IPR025501">
    <property type="entry name" value="MinD_FleN"/>
</dbReference>
<sequence>MHDQAENLRLKLLSHRTSSHAKAVAIVSGKGGVGKSNFSLNFAISLARLGKRVLLFDMDIGMGNIDILMGRHSELTIIDFFERQIPLKDIITAGPENISVLAGGSGLSSLFSLDEASFERFHSELTLLLGHYDYILFDMGAGINQDSSKFLLCADELIFITTPEPTAIMDAYSMMKYLNSINNLLPFYLVCNRAEGTKEGKETIRKLQNALEKFLLKEISPLGLLPDDSTVSRAVTKQIPFLLYEPNARVSKALTEITSRFIKQSFSDDLTVKNRNFLGNLKRYFLGK</sequence>
<dbReference type="InterPro" id="IPR033875">
    <property type="entry name" value="FlhG"/>
</dbReference>
<protein>
    <submittedName>
        <fullName evidence="4">MinD/ParA family protein</fullName>
    </submittedName>
</protein>
<dbReference type="CDD" id="cd02038">
    <property type="entry name" value="FlhG-like"/>
    <property type="match status" value="1"/>
</dbReference>
<dbReference type="InterPro" id="IPR050625">
    <property type="entry name" value="ParA/MinD_ATPase"/>
</dbReference>
<feature type="domain" description="CobQ/CobB/MinD/ParA nucleotide binding" evidence="3">
    <location>
        <begin position="24"/>
        <end position="240"/>
    </location>
</feature>
<gene>
    <name evidence="4" type="ORF">I6J18_06510</name>
</gene>
<dbReference type="Pfam" id="PF01656">
    <property type="entry name" value="CbiA"/>
    <property type="match status" value="1"/>
</dbReference>
<dbReference type="GO" id="GO:0009898">
    <property type="term" value="C:cytoplasmic side of plasma membrane"/>
    <property type="evidence" value="ECO:0007669"/>
    <property type="project" value="TreeGrafter"/>
</dbReference>
<dbReference type="EMBL" id="CP068053">
    <property type="protein sequence ID" value="QQT01513.1"/>
    <property type="molecule type" value="Genomic_DNA"/>
</dbReference>
<dbReference type="PANTHER" id="PTHR43384:SF4">
    <property type="entry name" value="CELLULOSE BIOSYNTHESIS PROTEIN BCSQ-RELATED"/>
    <property type="match status" value="1"/>
</dbReference>
<dbReference type="GO" id="GO:0016887">
    <property type="term" value="F:ATP hydrolysis activity"/>
    <property type="evidence" value="ECO:0007669"/>
    <property type="project" value="TreeGrafter"/>
</dbReference>
<evidence type="ECO:0000256" key="2">
    <source>
        <dbReference type="ARBA" id="ARBA00022840"/>
    </source>
</evidence>
<dbReference type="RefSeq" id="WP_040374532.1">
    <property type="nucleotide sequence ID" value="NZ_CP068053.1"/>
</dbReference>
<evidence type="ECO:0000313" key="4">
    <source>
        <dbReference type="EMBL" id="QQT01513.1"/>
    </source>
</evidence>
<proteinExistence type="predicted"/>
<dbReference type="KEGG" id="ppsr:I6J18_06510"/>
<dbReference type="GO" id="GO:0005524">
    <property type="term" value="F:ATP binding"/>
    <property type="evidence" value="ECO:0007669"/>
    <property type="project" value="UniProtKB-KW"/>
</dbReference>
<keyword evidence="5" id="KW-1185">Reference proteome</keyword>
<name>A0A974S1H7_PERPY</name>
<dbReference type="GO" id="GO:0051782">
    <property type="term" value="P:negative regulation of cell division"/>
    <property type="evidence" value="ECO:0007669"/>
    <property type="project" value="TreeGrafter"/>
</dbReference>
<dbReference type="AlphaFoldDB" id="A0A974S1H7"/>
<dbReference type="InterPro" id="IPR027417">
    <property type="entry name" value="P-loop_NTPase"/>
</dbReference>
<evidence type="ECO:0000313" key="5">
    <source>
        <dbReference type="Proteomes" id="UP000595254"/>
    </source>
</evidence>
<dbReference type="SUPFAM" id="SSF52540">
    <property type="entry name" value="P-loop containing nucleoside triphosphate hydrolases"/>
    <property type="match status" value="1"/>
</dbReference>
<dbReference type="GO" id="GO:0005829">
    <property type="term" value="C:cytosol"/>
    <property type="evidence" value="ECO:0007669"/>
    <property type="project" value="TreeGrafter"/>
</dbReference>
<accession>A0A974S1H7</accession>
<evidence type="ECO:0000259" key="3">
    <source>
        <dbReference type="Pfam" id="PF01656"/>
    </source>
</evidence>
<dbReference type="PANTHER" id="PTHR43384">
    <property type="entry name" value="SEPTUM SITE-DETERMINING PROTEIN MIND HOMOLOG, CHLOROPLASTIC-RELATED"/>
    <property type="match status" value="1"/>
</dbReference>
<dbReference type="PIRSF" id="PIRSF003092">
    <property type="entry name" value="MinD"/>
    <property type="match status" value="1"/>
</dbReference>
<dbReference type="InterPro" id="IPR002586">
    <property type="entry name" value="CobQ/CobB/MinD/ParA_Nub-bd_dom"/>
</dbReference>
<organism evidence="4 5">
    <name type="scientific">Peribacillus psychrosaccharolyticus</name>
    <name type="common">Bacillus psychrosaccharolyticus</name>
    <dbReference type="NCBI Taxonomy" id="1407"/>
    <lineage>
        <taxon>Bacteria</taxon>
        <taxon>Bacillati</taxon>
        <taxon>Bacillota</taxon>
        <taxon>Bacilli</taxon>
        <taxon>Bacillales</taxon>
        <taxon>Bacillaceae</taxon>
        <taxon>Peribacillus</taxon>
    </lineage>
</organism>
<evidence type="ECO:0000256" key="1">
    <source>
        <dbReference type="ARBA" id="ARBA00022741"/>
    </source>
</evidence>
<keyword evidence="2" id="KW-0067">ATP-binding</keyword>
<reference evidence="4 5" key="1">
    <citation type="submission" date="2021-01" db="EMBL/GenBank/DDBJ databases">
        <title>FDA dAtabase for Regulatory Grade micrObial Sequences (FDA-ARGOS): Supporting development and validation of Infectious Disease Dx tests.</title>
        <authorList>
            <person name="Nelson B."/>
            <person name="Plummer A."/>
            <person name="Tallon L."/>
            <person name="Sadzewicz L."/>
            <person name="Zhao X."/>
            <person name="Boylan J."/>
            <person name="Ott S."/>
            <person name="Bowen H."/>
            <person name="Vavikolanu K."/>
            <person name="Mehta A."/>
            <person name="Aluvathingal J."/>
            <person name="Nadendla S."/>
            <person name="Myers T."/>
            <person name="Yan Y."/>
            <person name="Sichtig H."/>
        </authorList>
    </citation>
    <scope>NUCLEOTIDE SEQUENCE [LARGE SCALE GENOMIC DNA]</scope>
    <source>
        <strain evidence="4 5">FDAARGOS_1161</strain>
    </source>
</reference>
<keyword evidence="1" id="KW-0547">Nucleotide-binding</keyword>
<dbReference type="Gene3D" id="3.40.50.300">
    <property type="entry name" value="P-loop containing nucleotide triphosphate hydrolases"/>
    <property type="match status" value="1"/>
</dbReference>
<dbReference type="Proteomes" id="UP000595254">
    <property type="component" value="Chromosome"/>
</dbReference>